<dbReference type="GeneID" id="106172179"/>
<dbReference type="KEGG" id="lak:106172179"/>
<keyword evidence="1" id="KW-0813">Transport</keyword>
<dbReference type="InterPro" id="IPR050970">
    <property type="entry name" value="Cl_channel_volt-gated"/>
</dbReference>
<dbReference type="OrthoDB" id="4564at2759"/>
<dbReference type="Gene3D" id="3.10.580.10">
    <property type="entry name" value="CBS-domain"/>
    <property type="match status" value="1"/>
</dbReference>
<dbReference type="PANTHER" id="PTHR45720">
    <property type="entry name" value="CHLORIDE CHANNEL PROTEIN 2"/>
    <property type="match status" value="1"/>
</dbReference>
<organism evidence="6 7">
    <name type="scientific">Lingula anatina</name>
    <name type="common">Brachiopod</name>
    <name type="synonym">Lingula unguis</name>
    <dbReference type="NCBI Taxonomy" id="7574"/>
    <lineage>
        <taxon>Eukaryota</taxon>
        <taxon>Metazoa</taxon>
        <taxon>Spiralia</taxon>
        <taxon>Lophotrochozoa</taxon>
        <taxon>Brachiopoda</taxon>
        <taxon>Linguliformea</taxon>
        <taxon>Lingulata</taxon>
        <taxon>Lingulida</taxon>
        <taxon>Linguloidea</taxon>
        <taxon>Lingulidae</taxon>
        <taxon>Lingula</taxon>
    </lineage>
</organism>
<dbReference type="RefSeq" id="XP_013408251.1">
    <property type="nucleotide sequence ID" value="XM_013552797.1"/>
</dbReference>
<keyword evidence="2" id="KW-0406">Ion transport</keyword>
<evidence type="ECO:0000313" key="6">
    <source>
        <dbReference type="Proteomes" id="UP000085678"/>
    </source>
</evidence>
<proteinExistence type="predicted"/>
<evidence type="ECO:0000313" key="7">
    <source>
        <dbReference type="RefSeq" id="XP_013408251.1"/>
    </source>
</evidence>
<dbReference type="AlphaFoldDB" id="A0A1S3JDK1"/>
<dbReference type="GO" id="GO:0005886">
    <property type="term" value="C:plasma membrane"/>
    <property type="evidence" value="ECO:0007669"/>
    <property type="project" value="TreeGrafter"/>
</dbReference>
<accession>A0A1S3JDK1</accession>
<feature type="domain" description="CBS" evidence="5">
    <location>
        <begin position="70"/>
        <end position="129"/>
    </location>
</feature>
<evidence type="ECO:0000256" key="3">
    <source>
        <dbReference type="ARBA" id="ARBA00023214"/>
    </source>
</evidence>
<evidence type="ECO:0000256" key="4">
    <source>
        <dbReference type="PROSITE-ProRule" id="PRU00703"/>
    </source>
</evidence>
<dbReference type="Proteomes" id="UP000085678">
    <property type="component" value="Unplaced"/>
</dbReference>
<sequence length="153" mass="17741">MAYEQKPVENEDELALMLTERSLLDDFPKQYTDSVRSGKSVQFNVLDLQEQRQWEEEQLKCQVKFEEAQIDPAPFQLVERTSLQKVHSLFSLLGLNHAYVTNTGRLVGVVALKEVRRAIEGQVEEDHELMRTHKHGNTVELEMEVRERSDSEA</sequence>
<dbReference type="GO" id="GO:0005247">
    <property type="term" value="F:voltage-gated chloride channel activity"/>
    <property type="evidence" value="ECO:0007669"/>
    <property type="project" value="TreeGrafter"/>
</dbReference>
<dbReference type="InterPro" id="IPR000644">
    <property type="entry name" value="CBS_dom"/>
</dbReference>
<protein>
    <submittedName>
        <fullName evidence="7">Chloride channel protein 2</fullName>
    </submittedName>
</protein>
<dbReference type="PROSITE" id="PS51371">
    <property type="entry name" value="CBS"/>
    <property type="match status" value="1"/>
</dbReference>
<keyword evidence="6" id="KW-1185">Reference proteome</keyword>
<keyword evidence="4" id="KW-0129">CBS domain</keyword>
<evidence type="ECO:0000256" key="2">
    <source>
        <dbReference type="ARBA" id="ARBA00023065"/>
    </source>
</evidence>
<reference evidence="7" key="1">
    <citation type="submission" date="2025-08" db="UniProtKB">
        <authorList>
            <consortium name="RefSeq"/>
        </authorList>
    </citation>
    <scope>IDENTIFICATION</scope>
    <source>
        <tissue evidence="7">Gonads</tissue>
    </source>
</reference>
<keyword evidence="3" id="KW-0868">Chloride</keyword>
<evidence type="ECO:0000256" key="1">
    <source>
        <dbReference type="ARBA" id="ARBA00022448"/>
    </source>
</evidence>
<dbReference type="STRING" id="7574.A0A1S3JDK1"/>
<dbReference type="InterPro" id="IPR046342">
    <property type="entry name" value="CBS_dom_sf"/>
</dbReference>
<evidence type="ECO:0000259" key="5">
    <source>
        <dbReference type="PROSITE" id="PS51371"/>
    </source>
</evidence>
<dbReference type="FunFam" id="3.10.580.10:FF:000032">
    <property type="entry name" value="Chloride channel protein"/>
    <property type="match status" value="1"/>
</dbReference>
<dbReference type="SUPFAM" id="SSF54631">
    <property type="entry name" value="CBS-domain pair"/>
    <property type="match status" value="1"/>
</dbReference>
<gene>
    <name evidence="7" type="primary">LOC106172179</name>
</gene>
<name>A0A1S3JDK1_LINAN</name>
<dbReference type="PANTHER" id="PTHR45720:SF10">
    <property type="entry name" value="CHLORIDE CHANNEL PROTEIN 2"/>
    <property type="match status" value="1"/>
</dbReference>
<dbReference type="InParanoid" id="A0A1S3JDK1"/>